<dbReference type="Gene3D" id="2.30.30.100">
    <property type="match status" value="1"/>
</dbReference>
<dbReference type="EMBL" id="FCOM02000055">
    <property type="protein sequence ID" value="SAL84800.1"/>
    <property type="molecule type" value="Genomic_DNA"/>
</dbReference>
<dbReference type="PROSITE" id="PS52002">
    <property type="entry name" value="SM"/>
    <property type="match status" value="1"/>
</dbReference>
<sequence length="104" mass="11635">MRLSPSNLEDKTEMAQNQPGVQGDFLNAMRKERKRVAIYLVNGIRLVGHIQSFDTYMLYLNSTTGSQMIFKHSISTIGEDTGPAVRSNSRASGSRDFTNRSHAK</sequence>
<protein>
    <recommendedName>
        <fullName evidence="3">RNA-binding protein Hfq</fullName>
    </recommendedName>
</protein>
<keyword evidence="2 3" id="KW-0346">Stress response</keyword>
<evidence type="ECO:0000256" key="1">
    <source>
        <dbReference type="ARBA" id="ARBA00022884"/>
    </source>
</evidence>
<feature type="domain" description="Sm" evidence="5">
    <location>
        <begin position="23"/>
        <end position="83"/>
    </location>
</feature>
<dbReference type="InterPro" id="IPR047575">
    <property type="entry name" value="Sm"/>
</dbReference>
<dbReference type="PANTHER" id="PTHR34772">
    <property type="entry name" value="RNA-BINDING PROTEIN HFQ"/>
    <property type="match status" value="1"/>
</dbReference>
<feature type="compositionally biased region" description="Polar residues" evidence="4">
    <location>
        <begin position="86"/>
        <end position="96"/>
    </location>
</feature>
<comment type="caution">
    <text evidence="6">The sequence shown here is derived from an EMBL/GenBank/DDBJ whole genome shotgun (WGS) entry which is preliminary data.</text>
</comment>
<proteinExistence type="inferred from homology"/>
<dbReference type="GO" id="GO:0006355">
    <property type="term" value="P:regulation of DNA-templated transcription"/>
    <property type="evidence" value="ECO:0007669"/>
    <property type="project" value="InterPro"/>
</dbReference>
<evidence type="ECO:0000256" key="4">
    <source>
        <dbReference type="SAM" id="MobiDB-lite"/>
    </source>
</evidence>
<dbReference type="PANTHER" id="PTHR34772:SF1">
    <property type="entry name" value="RNA-BINDING PROTEIN HFQ"/>
    <property type="match status" value="1"/>
</dbReference>
<dbReference type="GO" id="GO:0005829">
    <property type="term" value="C:cytosol"/>
    <property type="evidence" value="ECO:0007669"/>
    <property type="project" value="TreeGrafter"/>
</dbReference>
<feature type="region of interest" description="Disordered" evidence="4">
    <location>
        <begin position="1"/>
        <end position="22"/>
    </location>
</feature>
<accession>A0A158KW28</accession>
<keyword evidence="1 3" id="KW-0694">RNA-binding</keyword>
<dbReference type="SUPFAM" id="SSF50182">
    <property type="entry name" value="Sm-like ribonucleoproteins"/>
    <property type="match status" value="1"/>
</dbReference>
<dbReference type="GO" id="GO:0003723">
    <property type="term" value="F:RNA binding"/>
    <property type="evidence" value="ECO:0007669"/>
    <property type="project" value="UniProtKB-UniRule"/>
</dbReference>
<comment type="similarity">
    <text evidence="3">Belongs to the Hfq family.</text>
</comment>
<comment type="subunit">
    <text evidence="3">Homohexamer.</text>
</comment>
<dbReference type="Proteomes" id="UP000055019">
    <property type="component" value="Unassembled WGS sequence"/>
</dbReference>
<dbReference type="GO" id="GO:0045974">
    <property type="term" value="P:regulation of translation, ncRNA-mediated"/>
    <property type="evidence" value="ECO:0007669"/>
    <property type="project" value="TreeGrafter"/>
</dbReference>
<dbReference type="NCBIfam" id="TIGR02383">
    <property type="entry name" value="Hfq"/>
    <property type="match status" value="1"/>
</dbReference>
<evidence type="ECO:0000256" key="3">
    <source>
        <dbReference type="HAMAP-Rule" id="MF_00436"/>
    </source>
</evidence>
<dbReference type="InterPro" id="IPR005001">
    <property type="entry name" value="Hfq"/>
</dbReference>
<evidence type="ECO:0000313" key="6">
    <source>
        <dbReference type="EMBL" id="SAL84800.1"/>
    </source>
</evidence>
<gene>
    <name evidence="3" type="primary">hfq</name>
    <name evidence="6" type="ORF">AWB74_07061</name>
</gene>
<organism evidence="6 7">
    <name type="scientific">Caballeronia arvi</name>
    <dbReference type="NCBI Taxonomy" id="1777135"/>
    <lineage>
        <taxon>Bacteria</taxon>
        <taxon>Pseudomonadati</taxon>
        <taxon>Pseudomonadota</taxon>
        <taxon>Betaproteobacteria</taxon>
        <taxon>Burkholderiales</taxon>
        <taxon>Burkholderiaceae</taxon>
        <taxon>Caballeronia</taxon>
    </lineage>
</organism>
<keyword evidence="7" id="KW-1185">Reference proteome</keyword>
<dbReference type="GO" id="GO:0043487">
    <property type="term" value="P:regulation of RNA stability"/>
    <property type="evidence" value="ECO:0007669"/>
    <property type="project" value="TreeGrafter"/>
</dbReference>
<dbReference type="AlphaFoldDB" id="A0A158KW28"/>
<comment type="function">
    <text evidence="3">RNA chaperone that binds small regulatory RNA (sRNAs) and mRNAs to facilitate mRNA translational regulation in response to envelope stress, environmental stress and changes in metabolite concentrations. Also binds with high specificity to tRNAs.</text>
</comment>
<reference evidence="6" key="1">
    <citation type="submission" date="2016-01" db="EMBL/GenBank/DDBJ databases">
        <authorList>
            <person name="Peeters C."/>
        </authorList>
    </citation>
    <scope>NUCLEOTIDE SEQUENCE [LARGE SCALE GENOMIC DNA]</scope>
    <source>
        <strain evidence="6">LMG 29317</strain>
    </source>
</reference>
<evidence type="ECO:0000256" key="2">
    <source>
        <dbReference type="ARBA" id="ARBA00023016"/>
    </source>
</evidence>
<evidence type="ECO:0000259" key="5">
    <source>
        <dbReference type="PROSITE" id="PS52002"/>
    </source>
</evidence>
<dbReference type="CDD" id="cd01716">
    <property type="entry name" value="Hfq"/>
    <property type="match status" value="1"/>
</dbReference>
<dbReference type="InterPro" id="IPR010920">
    <property type="entry name" value="LSM_dom_sf"/>
</dbReference>
<feature type="region of interest" description="Disordered" evidence="4">
    <location>
        <begin position="78"/>
        <end position="104"/>
    </location>
</feature>
<dbReference type="HAMAP" id="MF_00436">
    <property type="entry name" value="Hfq"/>
    <property type="match status" value="1"/>
</dbReference>
<evidence type="ECO:0000313" key="7">
    <source>
        <dbReference type="Proteomes" id="UP000055019"/>
    </source>
</evidence>
<name>A0A158KW28_9BURK</name>
<dbReference type="Pfam" id="PF17209">
    <property type="entry name" value="Hfq"/>
    <property type="match status" value="1"/>
</dbReference>